<evidence type="ECO:0000256" key="3">
    <source>
        <dbReference type="ARBA" id="ARBA00022692"/>
    </source>
</evidence>
<evidence type="ECO:0000256" key="5">
    <source>
        <dbReference type="ARBA" id="ARBA00023034"/>
    </source>
</evidence>
<dbReference type="OrthoDB" id="1407035at2"/>
<accession>A0A4R1YZ10</accession>
<keyword evidence="7" id="KW-0325">Glycoprotein</keyword>
<dbReference type="GO" id="GO:0008146">
    <property type="term" value="F:sulfotransferase activity"/>
    <property type="evidence" value="ECO:0007669"/>
    <property type="project" value="InterPro"/>
</dbReference>
<dbReference type="InterPro" id="IPR005331">
    <property type="entry name" value="Sulfotransferase"/>
</dbReference>
<evidence type="ECO:0000256" key="4">
    <source>
        <dbReference type="ARBA" id="ARBA00022989"/>
    </source>
</evidence>
<dbReference type="AlphaFoldDB" id="A0A4R1YZ10"/>
<reference evidence="8 9" key="1">
    <citation type="submission" date="2019-03" db="EMBL/GenBank/DDBJ databases">
        <title>Genomic Encyclopedia of Type Strains, Phase IV (KMG-IV): sequencing the most valuable type-strain genomes for metagenomic binning, comparative biology and taxonomic classification.</title>
        <authorList>
            <person name="Goeker M."/>
        </authorList>
    </citation>
    <scope>NUCLEOTIDE SEQUENCE [LARGE SCALE GENOMIC DNA]</scope>
    <source>
        <strain evidence="8 9">DSM 21153</strain>
    </source>
</reference>
<organism evidence="8 9">
    <name type="scientific">Rhodovulum steppense</name>
    <dbReference type="NCBI Taxonomy" id="540251"/>
    <lineage>
        <taxon>Bacteria</taxon>
        <taxon>Pseudomonadati</taxon>
        <taxon>Pseudomonadota</taxon>
        <taxon>Alphaproteobacteria</taxon>
        <taxon>Rhodobacterales</taxon>
        <taxon>Paracoccaceae</taxon>
        <taxon>Rhodovulum</taxon>
    </lineage>
</organism>
<dbReference type="GO" id="GO:0016020">
    <property type="term" value="C:membrane"/>
    <property type="evidence" value="ECO:0007669"/>
    <property type="project" value="InterPro"/>
</dbReference>
<keyword evidence="5" id="KW-0333">Golgi apparatus</keyword>
<dbReference type="GO" id="GO:0016051">
    <property type="term" value="P:carbohydrate biosynthetic process"/>
    <property type="evidence" value="ECO:0007669"/>
    <property type="project" value="InterPro"/>
</dbReference>
<comment type="caution">
    <text evidence="8">The sequence shown here is derived from an EMBL/GenBank/DDBJ whole genome shotgun (WGS) entry which is preliminary data.</text>
</comment>
<dbReference type="InterPro" id="IPR018011">
    <property type="entry name" value="Carb_sulfotrans_8-10"/>
</dbReference>
<protein>
    <submittedName>
        <fullName evidence="8">Sulfotransferase family protein</fullName>
    </submittedName>
</protein>
<dbReference type="Pfam" id="PF03567">
    <property type="entry name" value="Sulfotransfer_2"/>
    <property type="match status" value="1"/>
</dbReference>
<dbReference type="EMBL" id="SLVM01000004">
    <property type="protein sequence ID" value="TCM86532.1"/>
    <property type="molecule type" value="Genomic_DNA"/>
</dbReference>
<dbReference type="RefSeq" id="WP_132693738.1">
    <property type="nucleotide sequence ID" value="NZ_SLVM01000004.1"/>
</dbReference>
<dbReference type="PANTHER" id="PTHR12137:SF54">
    <property type="entry name" value="CARBOHYDRATE SULFOTRANSFERASE"/>
    <property type="match status" value="1"/>
</dbReference>
<evidence type="ECO:0000256" key="6">
    <source>
        <dbReference type="ARBA" id="ARBA00023136"/>
    </source>
</evidence>
<evidence type="ECO:0000313" key="8">
    <source>
        <dbReference type="EMBL" id="TCM86532.1"/>
    </source>
</evidence>
<dbReference type="SUPFAM" id="SSF52540">
    <property type="entry name" value="P-loop containing nucleoside triphosphate hydrolases"/>
    <property type="match status" value="1"/>
</dbReference>
<dbReference type="PANTHER" id="PTHR12137">
    <property type="entry name" value="CARBOHYDRATE SULFOTRANSFERASE"/>
    <property type="match status" value="1"/>
</dbReference>
<dbReference type="InterPro" id="IPR027417">
    <property type="entry name" value="P-loop_NTPase"/>
</dbReference>
<keyword evidence="2 8" id="KW-0808">Transferase</keyword>
<sequence>MTEKRVYLNPLSAASPLTRALAPFFPRYRSLLALEAYPEHLRGPLRNLVMSTDRRILFLRNLKCACTSVAQLLYYYSEGRFYPRSIHRATRGVYLARYWWSEIEPVYQAHSAFLFTLTRSPQARAWSGFTNFFVDASNIARHNHMGPMRDHGYDPAHGESYNFDVFLDYIEHSLAIDPLQTSAHFRPQVFNIAFGEIPYDHIGKVETLADDLRVIFERAGAPGFPPKELIEQRFNRSEAPRTPLTPAQRRRVRTIFARDYEAFGYDD</sequence>
<evidence type="ECO:0000256" key="1">
    <source>
        <dbReference type="ARBA" id="ARBA00004323"/>
    </source>
</evidence>
<dbReference type="Proteomes" id="UP000295277">
    <property type="component" value="Unassembled WGS sequence"/>
</dbReference>
<name>A0A4R1YZ10_9RHOB</name>
<proteinExistence type="predicted"/>
<keyword evidence="3" id="KW-0812">Transmembrane</keyword>
<keyword evidence="9" id="KW-1185">Reference proteome</keyword>
<evidence type="ECO:0000256" key="2">
    <source>
        <dbReference type="ARBA" id="ARBA00022679"/>
    </source>
</evidence>
<gene>
    <name evidence="8" type="ORF">EV216_10482</name>
</gene>
<comment type="subcellular location">
    <subcellularLocation>
        <location evidence="1">Golgi apparatus membrane</location>
        <topology evidence="1">Single-pass type II membrane protein</topology>
    </subcellularLocation>
</comment>
<evidence type="ECO:0000256" key="7">
    <source>
        <dbReference type="ARBA" id="ARBA00023180"/>
    </source>
</evidence>
<keyword evidence="4" id="KW-1133">Transmembrane helix</keyword>
<keyword evidence="6" id="KW-0472">Membrane</keyword>
<evidence type="ECO:0000313" key="9">
    <source>
        <dbReference type="Proteomes" id="UP000295277"/>
    </source>
</evidence>